<evidence type="ECO:0000256" key="3">
    <source>
        <dbReference type="ARBA" id="ARBA00022989"/>
    </source>
</evidence>
<evidence type="ECO:0008006" key="8">
    <source>
        <dbReference type="Google" id="ProtNLM"/>
    </source>
</evidence>
<dbReference type="PANTHER" id="PTHR15549">
    <property type="entry name" value="PAIRED IMMUNOGLOBULIN-LIKE TYPE 2 RECEPTOR"/>
    <property type="match status" value="1"/>
</dbReference>
<comment type="subcellular location">
    <subcellularLocation>
        <location evidence="1">Membrane</location>
        <topology evidence="1">Single-pass membrane protein</topology>
    </subcellularLocation>
</comment>
<evidence type="ECO:0000313" key="6">
    <source>
        <dbReference type="EMBL" id="GKZ25092.1"/>
    </source>
</evidence>
<gene>
    <name evidence="6" type="ORF">AbraCBS73388_000537</name>
</gene>
<dbReference type="EMBL" id="BROQ01000102">
    <property type="protein sequence ID" value="GKZ25092.1"/>
    <property type="molecule type" value="Genomic_DNA"/>
</dbReference>
<sequence length="241" mass="25081">MSATELVDKAATATSVSLPGYSGAYNRGPYTGTFSPPVTCRQSATMYTADDGAGAAAGTIYFGHWCGLTLYNNWTHACATSVSSGDVITLVTNHVAMETTISSSSLLYQDGIPLIRDRIITETDASSTITPGATLATATAEATSATSTAESTTSSSGGLTTGAKAGIGVGVGAGVPLLVAMAYFFVWRKRRSASSIPSVEREVVQGEVYKQQQQPDFAELQGESRRVAELEAQQRPSELAS</sequence>
<evidence type="ECO:0000313" key="7">
    <source>
        <dbReference type="Proteomes" id="UP001143548"/>
    </source>
</evidence>
<keyword evidence="4 5" id="KW-0472">Membrane</keyword>
<dbReference type="Proteomes" id="UP001143548">
    <property type="component" value="Unassembled WGS sequence"/>
</dbReference>
<reference evidence="6" key="1">
    <citation type="submission" date="2022-07" db="EMBL/GenBank/DDBJ databases">
        <title>Taxonomy of Aspergillus series Nigri: significant species reduction supported by multi-species coalescent approaches.</title>
        <authorList>
            <person name="Bian C."/>
            <person name="Kusuya Y."/>
            <person name="Sklenar F."/>
            <person name="D'hooge E."/>
            <person name="Yaguchi T."/>
            <person name="Takahashi H."/>
            <person name="Hubka V."/>
        </authorList>
    </citation>
    <scope>NUCLEOTIDE SEQUENCE</scope>
    <source>
        <strain evidence="6">CBS 733.88</strain>
    </source>
</reference>
<name>A0A9W5YZX5_9EURO</name>
<feature type="transmembrane region" description="Helical" evidence="5">
    <location>
        <begin position="165"/>
        <end position="186"/>
    </location>
</feature>
<evidence type="ECO:0000256" key="1">
    <source>
        <dbReference type="ARBA" id="ARBA00004167"/>
    </source>
</evidence>
<keyword evidence="3 5" id="KW-1133">Transmembrane helix</keyword>
<dbReference type="AlphaFoldDB" id="A0A9W5YZX5"/>
<evidence type="ECO:0000256" key="2">
    <source>
        <dbReference type="ARBA" id="ARBA00022692"/>
    </source>
</evidence>
<comment type="caution">
    <text evidence="6">The sequence shown here is derived from an EMBL/GenBank/DDBJ whole genome shotgun (WGS) entry which is preliminary data.</text>
</comment>
<protein>
    <recommendedName>
        <fullName evidence="8">Mid2 domain-containing protein</fullName>
    </recommendedName>
</protein>
<accession>A0A9W5YZX5</accession>
<keyword evidence="2 5" id="KW-0812">Transmembrane</keyword>
<organism evidence="6 7">
    <name type="scientific">Aspergillus brasiliensis</name>
    <dbReference type="NCBI Taxonomy" id="319629"/>
    <lineage>
        <taxon>Eukaryota</taxon>
        <taxon>Fungi</taxon>
        <taxon>Dikarya</taxon>
        <taxon>Ascomycota</taxon>
        <taxon>Pezizomycotina</taxon>
        <taxon>Eurotiomycetes</taxon>
        <taxon>Eurotiomycetidae</taxon>
        <taxon>Eurotiales</taxon>
        <taxon>Aspergillaceae</taxon>
        <taxon>Aspergillus</taxon>
        <taxon>Aspergillus subgen. Circumdati</taxon>
    </lineage>
</organism>
<proteinExistence type="predicted"/>
<evidence type="ECO:0000256" key="5">
    <source>
        <dbReference type="SAM" id="Phobius"/>
    </source>
</evidence>
<dbReference type="InterPro" id="IPR051694">
    <property type="entry name" value="Immunoregulatory_rcpt-like"/>
</dbReference>
<dbReference type="GO" id="GO:0071944">
    <property type="term" value="C:cell periphery"/>
    <property type="evidence" value="ECO:0007669"/>
    <property type="project" value="UniProtKB-ARBA"/>
</dbReference>
<evidence type="ECO:0000256" key="4">
    <source>
        <dbReference type="ARBA" id="ARBA00023136"/>
    </source>
</evidence>
<dbReference type="GO" id="GO:0016020">
    <property type="term" value="C:membrane"/>
    <property type="evidence" value="ECO:0007669"/>
    <property type="project" value="UniProtKB-SubCell"/>
</dbReference>